<keyword evidence="2" id="KW-1185">Reference proteome</keyword>
<organism evidence="1 2">
    <name type="scientific">Collinsella acetigenes</name>
    <dbReference type="NCBI Taxonomy" id="2713419"/>
    <lineage>
        <taxon>Bacteria</taxon>
        <taxon>Bacillati</taxon>
        <taxon>Actinomycetota</taxon>
        <taxon>Coriobacteriia</taxon>
        <taxon>Coriobacteriales</taxon>
        <taxon>Coriobacteriaceae</taxon>
        <taxon>Collinsella</taxon>
    </lineage>
</organism>
<dbReference type="InterPro" id="IPR011060">
    <property type="entry name" value="RibuloseP-bd_barrel"/>
</dbReference>
<dbReference type="PANTHER" id="PTHR30217:SF10">
    <property type="entry name" value="23S RRNA 5-HYDROXYCYTIDINE C2501 SYNTHASE"/>
    <property type="match status" value="1"/>
</dbReference>
<gene>
    <name evidence="1" type="ORF">HF320_02670</name>
</gene>
<dbReference type="AlphaFoldDB" id="A0A7X9UB33"/>
<evidence type="ECO:0000313" key="1">
    <source>
        <dbReference type="EMBL" id="NMF55239.1"/>
    </source>
</evidence>
<protein>
    <recommendedName>
        <fullName evidence="3">Peptidase, U32 family</fullName>
    </recommendedName>
</protein>
<evidence type="ECO:0008006" key="3">
    <source>
        <dbReference type="Google" id="ProtNLM"/>
    </source>
</evidence>
<dbReference type="InterPro" id="IPR051454">
    <property type="entry name" value="RNA/ubiquinone_mod_enzymes"/>
</dbReference>
<comment type="caution">
    <text evidence="1">The sequence shown here is derived from an EMBL/GenBank/DDBJ whole genome shotgun (WGS) entry which is preliminary data.</text>
</comment>
<proteinExistence type="predicted"/>
<dbReference type="SUPFAM" id="SSF51366">
    <property type="entry name" value="Ribulose-phoshate binding barrel"/>
    <property type="match status" value="1"/>
</dbReference>
<reference evidence="1 2" key="1">
    <citation type="submission" date="2020-04" db="EMBL/GenBank/DDBJ databases">
        <title>Collinsella sp. KGMB02528 nov., an anaerobic actinobacterium isolated from human feces.</title>
        <authorList>
            <person name="Han K.-I."/>
            <person name="Eom M.K."/>
            <person name="Kim J.-S."/>
            <person name="Lee K.C."/>
            <person name="Suh M.K."/>
            <person name="Park S.-H."/>
            <person name="Lee J.H."/>
            <person name="Kang S.W."/>
            <person name="Park J.-E."/>
            <person name="Oh B.S."/>
            <person name="Yu S.Y."/>
            <person name="Choi S.-H."/>
            <person name="Lee D.H."/>
            <person name="Yoon H."/>
            <person name="Kim B.-Y."/>
            <person name="Lee J.H."/>
            <person name="Lee J.-S."/>
        </authorList>
    </citation>
    <scope>NUCLEOTIDE SEQUENCE [LARGE SCALE GENOMIC DNA]</scope>
    <source>
        <strain evidence="1 2">KGMB02528</strain>
    </source>
</reference>
<sequence>MNMNRPLPELLAPAGSIDALLAAVAAGADAVYCGLGAFNARASAKDIEPVEFARAVRLAHAHGVRVYVTCNVYLREHELVPALDLVREADAAGADAFIVADVAQVRAIQRAIPHAEIHLSTQTGVMSPAGVEYVREHLGVERITVSRELSLPEIANVCSVGMPIEVFCHGAICICYSGACAASALRRGRSANRGDCTQPCRFTYDLQDGKGNSVNVQEGERLLCPRDYCSIDHVRELVEAGVSALKIEGRMKNPDYVFNVVGAYRRALDAVGAGSWDSDVAAACKRKLGMSFNRGFTDAYLRGASGAELMSFERACNQGLCVGELVERRYEEVSVRLCAAVRAGDMLEIRSTPGPDAPADVPKRWPQVPCPVDAKAGEVIDVHCKRKVEVGSIVNRISSVEVLERTDAALARMRTELESYSSDYVPAHVGRCVSEPLGLSVEPAVPTARGACLSVAVDTPVRAAALLHDVRVDEVAVRQMALDEDADAWEDLLPRLTVMLDEPSRMIDEARTRYLCRRARKVICRNYAHMQMAKEADVPFDVAAPLSATNGQSAAWFGRRGASCVWLPDELSLDEAREAVCRATREEVRVGMLVCGYPQLMVTEHCLLTAEGPCPHSCVACERRRQERYLVEASGARLPVRVDAHGRTRTFDACMLNRTEDVDTLLRFGTGGFAIDAMLLGADELECAIGTLAAACAAASEA</sequence>
<dbReference type="InterPro" id="IPR001539">
    <property type="entry name" value="Peptidase_U32"/>
</dbReference>
<dbReference type="Pfam" id="PF01136">
    <property type="entry name" value="Peptidase_U32"/>
    <property type="match status" value="2"/>
</dbReference>
<dbReference type="EMBL" id="JABBCP010000001">
    <property type="protein sequence ID" value="NMF55239.1"/>
    <property type="molecule type" value="Genomic_DNA"/>
</dbReference>
<evidence type="ECO:0000313" key="2">
    <source>
        <dbReference type="Proteomes" id="UP000546970"/>
    </source>
</evidence>
<accession>A0A7X9UB33</accession>
<dbReference type="Proteomes" id="UP000546970">
    <property type="component" value="Unassembled WGS sequence"/>
</dbReference>
<dbReference type="PANTHER" id="PTHR30217">
    <property type="entry name" value="PEPTIDASE U32 FAMILY"/>
    <property type="match status" value="1"/>
</dbReference>
<name>A0A7X9UB33_9ACTN</name>